<dbReference type="GO" id="GO:0005737">
    <property type="term" value="C:cytoplasm"/>
    <property type="evidence" value="ECO:0007669"/>
    <property type="project" value="TreeGrafter"/>
</dbReference>
<dbReference type="InterPro" id="IPR053235">
    <property type="entry name" value="Ser_Thr_kinase"/>
</dbReference>
<organism evidence="3 4">
    <name type="scientific">Meganyctiphanes norvegica</name>
    <name type="common">Northern krill</name>
    <name type="synonym">Thysanopoda norvegica</name>
    <dbReference type="NCBI Taxonomy" id="48144"/>
    <lineage>
        <taxon>Eukaryota</taxon>
        <taxon>Metazoa</taxon>
        <taxon>Ecdysozoa</taxon>
        <taxon>Arthropoda</taxon>
        <taxon>Crustacea</taxon>
        <taxon>Multicrustacea</taxon>
        <taxon>Malacostraca</taxon>
        <taxon>Eumalacostraca</taxon>
        <taxon>Eucarida</taxon>
        <taxon>Euphausiacea</taxon>
        <taxon>Euphausiidae</taxon>
        <taxon>Meganyctiphanes</taxon>
    </lineage>
</organism>
<dbReference type="InterPro" id="IPR008271">
    <property type="entry name" value="Ser/Thr_kinase_AS"/>
</dbReference>
<dbReference type="Gene3D" id="3.30.200.20">
    <property type="entry name" value="Phosphorylase Kinase, domain 1"/>
    <property type="match status" value="1"/>
</dbReference>
<dbReference type="AlphaFoldDB" id="A0AAV2Q773"/>
<keyword evidence="4" id="KW-1185">Reference proteome</keyword>
<dbReference type="PROSITE" id="PS00108">
    <property type="entry name" value="PROTEIN_KINASE_ST"/>
    <property type="match status" value="1"/>
</dbReference>
<dbReference type="PROSITE" id="PS50011">
    <property type="entry name" value="PROTEIN_KINASE_DOM"/>
    <property type="match status" value="1"/>
</dbReference>
<feature type="compositionally biased region" description="Low complexity" evidence="1">
    <location>
        <begin position="39"/>
        <end position="51"/>
    </location>
</feature>
<evidence type="ECO:0000313" key="4">
    <source>
        <dbReference type="Proteomes" id="UP001497623"/>
    </source>
</evidence>
<name>A0AAV2Q773_MEGNR</name>
<dbReference type="Pfam" id="PF00069">
    <property type="entry name" value="Pkinase"/>
    <property type="match status" value="1"/>
</dbReference>
<dbReference type="SUPFAM" id="SSF56112">
    <property type="entry name" value="Protein kinase-like (PK-like)"/>
    <property type="match status" value="1"/>
</dbReference>
<dbReference type="InterPro" id="IPR011009">
    <property type="entry name" value="Kinase-like_dom_sf"/>
</dbReference>
<dbReference type="SMART" id="SM00220">
    <property type="entry name" value="S_TKc"/>
    <property type="match status" value="1"/>
</dbReference>
<evidence type="ECO:0000256" key="1">
    <source>
        <dbReference type="SAM" id="MobiDB-lite"/>
    </source>
</evidence>
<gene>
    <name evidence="3" type="ORF">MNOR_LOCUS7849</name>
</gene>
<dbReference type="GO" id="GO:0004674">
    <property type="term" value="F:protein serine/threonine kinase activity"/>
    <property type="evidence" value="ECO:0007669"/>
    <property type="project" value="TreeGrafter"/>
</dbReference>
<dbReference type="EMBL" id="CAXKWB010003533">
    <property type="protein sequence ID" value="CAL4069449.1"/>
    <property type="molecule type" value="Genomic_DNA"/>
</dbReference>
<dbReference type="PANTHER" id="PTHR24361">
    <property type="entry name" value="MITOGEN-ACTIVATED KINASE KINASE KINASE"/>
    <property type="match status" value="1"/>
</dbReference>
<protein>
    <recommendedName>
        <fullName evidence="2">Protein kinase domain-containing protein</fullName>
    </recommendedName>
</protein>
<dbReference type="Proteomes" id="UP001497623">
    <property type="component" value="Unassembled WGS sequence"/>
</dbReference>
<comment type="caution">
    <text evidence="3">The sequence shown here is derived from an EMBL/GenBank/DDBJ whole genome shotgun (WGS) entry which is preliminary data.</text>
</comment>
<dbReference type="InterPro" id="IPR000719">
    <property type="entry name" value="Prot_kinase_dom"/>
</dbReference>
<feature type="domain" description="Protein kinase" evidence="2">
    <location>
        <begin position="56"/>
        <end position="333"/>
    </location>
</feature>
<proteinExistence type="predicted"/>
<feature type="non-terminal residue" evidence="3">
    <location>
        <position position="333"/>
    </location>
</feature>
<sequence>MAPLGFIQDQKGYEDGIFKVIQCQDEFGQILEDKGSTVSPKADPKSSSPASTTQPSGTICNIGSGGSVNVYLMERYSPMKGCYKSPWAVKKINSKINHGNNEYTKRLNAEAKLLKTLKHPNIIGYRSYSTSTDGTICLAMEASEKSLADLIEQRSEKDFGPFPAKTILKVCHEMCQGLNYLHNNCHLLHGDLKSANILVTGDFDQVKLCDFGVALKLDKKGNQANKKEYYIGTECWSAPEAVIGDTISHKTDMFAFGLVLWEMISLSAPHIDKLNFDDSVSEEQNEEEFQNALGQRPTLPDTDLDDSYLPVLEIFYVCTEQDPMKRPSAKQIL</sequence>
<dbReference type="GO" id="GO:0005524">
    <property type="term" value="F:ATP binding"/>
    <property type="evidence" value="ECO:0007669"/>
    <property type="project" value="InterPro"/>
</dbReference>
<dbReference type="Gene3D" id="1.10.510.10">
    <property type="entry name" value="Transferase(Phosphotransferase) domain 1"/>
    <property type="match status" value="1"/>
</dbReference>
<reference evidence="3 4" key="1">
    <citation type="submission" date="2024-05" db="EMBL/GenBank/DDBJ databases">
        <authorList>
            <person name="Wallberg A."/>
        </authorList>
    </citation>
    <scope>NUCLEOTIDE SEQUENCE [LARGE SCALE GENOMIC DNA]</scope>
</reference>
<evidence type="ECO:0000259" key="2">
    <source>
        <dbReference type="PROSITE" id="PS50011"/>
    </source>
</evidence>
<accession>A0AAV2Q773</accession>
<feature type="region of interest" description="Disordered" evidence="1">
    <location>
        <begin position="34"/>
        <end position="58"/>
    </location>
</feature>
<evidence type="ECO:0000313" key="3">
    <source>
        <dbReference type="EMBL" id="CAL4069449.1"/>
    </source>
</evidence>